<dbReference type="OrthoDB" id="3190463at2"/>
<accession>A0A4V3IY55</accession>
<dbReference type="Pfam" id="PF00892">
    <property type="entry name" value="EamA"/>
    <property type="match status" value="2"/>
</dbReference>
<feature type="transmembrane region" description="Helical" evidence="7">
    <location>
        <begin position="81"/>
        <end position="101"/>
    </location>
</feature>
<reference evidence="9 10" key="1">
    <citation type="submission" date="2019-01" db="EMBL/GenBank/DDBJ databases">
        <title>Draft Genome Sequences of Helcococcus ovis Strains Isolated from the Uterus and Vagina of Dairy Cows with Metritis.</title>
        <authorList>
            <person name="Cunha F."/>
            <person name="Jeon S.J."/>
            <person name="Kutzer P."/>
            <person name="Galvao K.N."/>
        </authorList>
    </citation>
    <scope>NUCLEOTIDE SEQUENCE [LARGE SCALE GENOMIC DNA]</scope>
    <source>
        <strain evidence="9 10">KG-37</strain>
    </source>
</reference>
<comment type="caution">
    <text evidence="9">The sequence shown here is derived from an EMBL/GenBank/DDBJ whole genome shotgun (WGS) entry which is preliminary data.</text>
</comment>
<organism evidence="9 10">
    <name type="scientific">Helcococcus ovis</name>
    <dbReference type="NCBI Taxonomy" id="72026"/>
    <lineage>
        <taxon>Bacteria</taxon>
        <taxon>Bacillati</taxon>
        <taxon>Bacillota</taxon>
        <taxon>Tissierellia</taxon>
        <taxon>Tissierellales</taxon>
        <taxon>Peptoniphilaceae</taxon>
        <taxon>Helcococcus</taxon>
    </lineage>
</organism>
<feature type="domain" description="EamA" evidence="8">
    <location>
        <begin position="167"/>
        <end position="299"/>
    </location>
</feature>
<name>A0A4V3IY55_9FIRM</name>
<proteinExistence type="inferred from homology"/>
<dbReference type="Proteomes" id="UP000297454">
    <property type="component" value="Unassembled WGS sequence"/>
</dbReference>
<feature type="transmembrane region" description="Helical" evidence="7">
    <location>
        <begin position="138"/>
        <end position="155"/>
    </location>
</feature>
<feature type="transmembrane region" description="Helical" evidence="7">
    <location>
        <begin position="195"/>
        <end position="215"/>
    </location>
</feature>
<dbReference type="GO" id="GO:0005886">
    <property type="term" value="C:plasma membrane"/>
    <property type="evidence" value="ECO:0007669"/>
    <property type="project" value="UniProtKB-SubCell"/>
</dbReference>
<dbReference type="EMBL" id="SCFR01000027">
    <property type="protein sequence ID" value="TFF64927.1"/>
    <property type="molecule type" value="Genomic_DNA"/>
</dbReference>
<keyword evidence="6 7" id="KW-0472">Membrane</keyword>
<keyword evidence="10" id="KW-1185">Reference proteome</keyword>
<feature type="transmembrane region" description="Helical" evidence="7">
    <location>
        <begin position="282"/>
        <end position="299"/>
    </location>
</feature>
<feature type="transmembrane region" description="Helical" evidence="7">
    <location>
        <begin position="259"/>
        <end position="276"/>
    </location>
</feature>
<dbReference type="InterPro" id="IPR000620">
    <property type="entry name" value="EamA_dom"/>
</dbReference>
<feature type="transmembrane region" description="Helical" evidence="7">
    <location>
        <begin position="161"/>
        <end position="183"/>
    </location>
</feature>
<evidence type="ECO:0000313" key="10">
    <source>
        <dbReference type="Proteomes" id="UP000297454"/>
    </source>
</evidence>
<evidence type="ECO:0000313" key="9">
    <source>
        <dbReference type="EMBL" id="TFF64927.1"/>
    </source>
</evidence>
<evidence type="ECO:0000259" key="8">
    <source>
        <dbReference type="Pfam" id="PF00892"/>
    </source>
</evidence>
<evidence type="ECO:0000256" key="3">
    <source>
        <dbReference type="ARBA" id="ARBA00022475"/>
    </source>
</evidence>
<dbReference type="InterPro" id="IPR050638">
    <property type="entry name" value="AA-Vitamin_Transporters"/>
</dbReference>
<comment type="similarity">
    <text evidence="2">Belongs to the EamA transporter family.</text>
</comment>
<dbReference type="SUPFAM" id="SSF103481">
    <property type="entry name" value="Multidrug resistance efflux transporter EmrE"/>
    <property type="match status" value="2"/>
</dbReference>
<evidence type="ECO:0000256" key="5">
    <source>
        <dbReference type="ARBA" id="ARBA00022989"/>
    </source>
</evidence>
<feature type="transmembrane region" description="Helical" evidence="7">
    <location>
        <begin position="227"/>
        <end position="247"/>
    </location>
</feature>
<feature type="domain" description="EamA" evidence="8">
    <location>
        <begin position="11"/>
        <end position="154"/>
    </location>
</feature>
<sequence>MMNKIIKNRFSAYLLAILCMFLWGSAFPTIKTTYKILNIGTNDYFSMIYVAGLRFFIAGLIVLILMSFFDKRNIIQLKSNFTFLLKIGLIVISFGYLFFYIGTGNTSGMKSSLLTSSSTFLVVILSHFLLNDEDFNKFKLLAIILGISGVIFSNINKEFNFSFTFLGEGFLVINSLLSSYGTIFVKKYGKNVSPFATASGQFLYGSILLIIVGYFGHEKALHFNYQAIALILYGGIISSVAFTLWYFILREYKASEISFLRLFIPFFGTALSALILGEKLNFGILIGLILVIFGIIIINKSTELNKLTTGEK</sequence>
<evidence type="ECO:0000256" key="2">
    <source>
        <dbReference type="ARBA" id="ARBA00007362"/>
    </source>
</evidence>
<evidence type="ECO:0000256" key="6">
    <source>
        <dbReference type="ARBA" id="ARBA00023136"/>
    </source>
</evidence>
<dbReference type="InterPro" id="IPR037185">
    <property type="entry name" value="EmrE-like"/>
</dbReference>
<gene>
    <name evidence="9" type="ORF">EQF91_06980</name>
</gene>
<keyword evidence="4 7" id="KW-0812">Transmembrane</keyword>
<keyword evidence="5 7" id="KW-1133">Transmembrane helix</keyword>
<evidence type="ECO:0000256" key="7">
    <source>
        <dbReference type="SAM" id="Phobius"/>
    </source>
</evidence>
<dbReference type="AlphaFoldDB" id="A0A4V3IY55"/>
<feature type="transmembrane region" description="Helical" evidence="7">
    <location>
        <begin position="44"/>
        <end position="69"/>
    </location>
</feature>
<protein>
    <submittedName>
        <fullName evidence="9">DMT family transporter</fullName>
    </submittedName>
</protein>
<comment type="subcellular location">
    <subcellularLocation>
        <location evidence="1">Cell membrane</location>
        <topology evidence="1">Multi-pass membrane protein</topology>
    </subcellularLocation>
</comment>
<feature type="transmembrane region" description="Helical" evidence="7">
    <location>
        <begin position="113"/>
        <end position="131"/>
    </location>
</feature>
<keyword evidence="3" id="KW-1003">Cell membrane</keyword>
<evidence type="ECO:0000256" key="4">
    <source>
        <dbReference type="ARBA" id="ARBA00022692"/>
    </source>
</evidence>
<evidence type="ECO:0000256" key="1">
    <source>
        <dbReference type="ARBA" id="ARBA00004651"/>
    </source>
</evidence>
<dbReference type="PANTHER" id="PTHR32322">
    <property type="entry name" value="INNER MEMBRANE TRANSPORTER"/>
    <property type="match status" value="1"/>
</dbReference>
<dbReference type="PANTHER" id="PTHR32322:SF18">
    <property type="entry name" value="S-ADENOSYLMETHIONINE_S-ADENOSYLHOMOCYSTEINE TRANSPORTER"/>
    <property type="match status" value="1"/>
</dbReference>